<sequence>MQLTLKNGISLYVREYRENDFEHIHQLNAAENWNNLVNKKKETMQAWRNSNVAFIVLDNDRFIGCVRGITDKTITLFVCEVLIDQEFRGQGIGQELLKLIHSLYPSTRMELLATSTSQSFYEQLDYRPFYGYRKTYEEWDVRVK</sequence>
<feature type="domain" description="N-acetyltransferase" evidence="1">
    <location>
        <begin position="11"/>
        <end position="144"/>
    </location>
</feature>
<dbReference type="Gene3D" id="3.40.630.30">
    <property type="match status" value="1"/>
</dbReference>
<keyword evidence="3" id="KW-1185">Reference proteome</keyword>
<dbReference type="RefSeq" id="WP_343813616.1">
    <property type="nucleotide sequence ID" value="NZ_BAAADS010000018.1"/>
</dbReference>
<dbReference type="InterPro" id="IPR000182">
    <property type="entry name" value="GNAT_dom"/>
</dbReference>
<proteinExistence type="predicted"/>
<protein>
    <recommendedName>
        <fullName evidence="1">N-acetyltransferase domain-containing protein</fullName>
    </recommendedName>
</protein>
<accession>A0ABN1G9I3</accession>
<organism evidence="2 3">
    <name type="scientific">Virgibacillus siamensis</name>
    <dbReference type="NCBI Taxonomy" id="480071"/>
    <lineage>
        <taxon>Bacteria</taxon>
        <taxon>Bacillati</taxon>
        <taxon>Bacillota</taxon>
        <taxon>Bacilli</taxon>
        <taxon>Bacillales</taxon>
        <taxon>Bacillaceae</taxon>
        <taxon>Virgibacillus</taxon>
    </lineage>
</organism>
<comment type="caution">
    <text evidence="2">The sequence shown here is derived from an EMBL/GenBank/DDBJ whole genome shotgun (WGS) entry which is preliminary data.</text>
</comment>
<evidence type="ECO:0000313" key="3">
    <source>
        <dbReference type="Proteomes" id="UP001500866"/>
    </source>
</evidence>
<name>A0ABN1G9I3_9BACI</name>
<dbReference type="SUPFAM" id="SSF55729">
    <property type="entry name" value="Acyl-CoA N-acyltransferases (Nat)"/>
    <property type="match status" value="1"/>
</dbReference>
<dbReference type="PROSITE" id="PS51186">
    <property type="entry name" value="GNAT"/>
    <property type="match status" value="1"/>
</dbReference>
<dbReference type="Proteomes" id="UP001500866">
    <property type="component" value="Unassembled WGS sequence"/>
</dbReference>
<gene>
    <name evidence="2" type="ORF">GCM10009001_25070</name>
</gene>
<dbReference type="InterPro" id="IPR016181">
    <property type="entry name" value="Acyl_CoA_acyltransferase"/>
</dbReference>
<dbReference type="EMBL" id="BAAADS010000018">
    <property type="protein sequence ID" value="GAA0606798.1"/>
    <property type="molecule type" value="Genomic_DNA"/>
</dbReference>
<dbReference type="Pfam" id="PF13508">
    <property type="entry name" value="Acetyltransf_7"/>
    <property type="match status" value="1"/>
</dbReference>
<dbReference type="CDD" id="cd04301">
    <property type="entry name" value="NAT_SF"/>
    <property type="match status" value="1"/>
</dbReference>
<evidence type="ECO:0000313" key="2">
    <source>
        <dbReference type="EMBL" id="GAA0606798.1"/>
    </source>
</evidence>
<evidence type="ECO:0000259" key="1">
    <source>
        <dbReference type="PROSITE" id="PS51186"/>
    </source>
</evidence>
<reference evidence="2 3" key="1">
    <citation type="journal article" date="2019" name="Int. J. Syst. Evol. Microbiol.">
        <title>The Global Catalogue of Microorganisms (GCM) 10K type strain sequencing project: providing services to taxonomists for standard genome sequencing and annotation.</title>
        <authorList>
            <consortium name="The Broad Institute Genomics Platform"/>
            <consortium name="The Broad Institute Genome Sequencing Center for Infectious Disease"/>
            <person name="Wu L."/>
            <person name="Ma J."/>
        </authorList>
    </citation>
    <scope>NUCLEOTIDE SEQUENCE [LARGE SCALE GENOMIC DNA]</scope>
    <source>
        <strain evidence="2 3">JCM 15395</strain>
    </source>
</reference>